<proteinExistence type="predicted"/>
<sequence length="122" mass="13820">MVDRLFGHSIRQKSSRDTSDGRQLGLASKVQVEGLKSESQSSPPRISSRQELDPNWFQPPLSRAHHASRLAARCVHGRRQMGTPMRDFPLWTTGPLLALSCGPSCAHLFLEWRSDEHRETIF</sequence>
<feature type="region of interest" description="Disordered" evidence="1">
    <location>
        <begin position="1"/>
        <end position="58"/>
    </location>
</feature>
<keyword evidence="3" id="KW-1185">Reference proteome</keyword>
<dbReference type="EMBL" id="JAGPUO010000013">
    <property type="protein sequence ID" value="KAG5658835.1"/>
    <property type="molecule type" value="Genomic_DNA"/>
</dbReference>
<feature type="compositionally biased region" description="Low complexity" evidence="1">
    <location>
        <begin position="37"/>
        <end position="49"/>
    </location>
</feature>
<accession>A0A9P7H0J0</accession>
<gene>
    <name evidence="2" type="ORF">KAF25_007388</name>
</gene>
<evidence type="ECO:0000313" key="2">
    <source>
        <dbReference type="EMBL" id="KAG5658835.1"/>
    </source>
</evidence>
<dbReference type="AlphaFoldDB" id="A0A9P7H0J0"/>
<protein>
    <submittedName>
        <fullName evidence="2">Uncharacterized protein</fullName>
    </submittedName>
</protein>
<comment type="caution">
    <text evidence="2">The sequence shown here is derived from an EMBL/GenBank/DDBJ whole genome shotgun (WGS) entry which is preliminary data.</text>
</comment>
<dbReference type="Proteomes" id="UP000782241">
    <property type="component" value="Unassembled WGS sequence"/>
</dbReference>
<organism evidence="2 3">
    <name type="scientific">Fusarium avenaceum</name>
    <dbReference type="NCBI Taxonomy" id="40199"/>
    <lineage>
        <taxon>Eukaryota</taxon>
        <taxon>Fungi</taxon>
        <taxon>Dikarya</taxon>
        <taxon>Ascomycota</taxon>
        <taxon>Pezizomycotina</taxon>
        <taxon>Sordariomycetes</taxon>
        <taxon>Hypocreomycetidae</taxon>
        <taxon>Hypocreales</taxon>
        <taxon>Nectriaceae</taxon>
        <taxon>Fusarium</taxon>
        <taxon>Fusarium tricinctum species complex</taxon>
    </lineage>
</organism>
<name>A0A9P7H0J0_9HYPO</name>
<reference evidence="2" key="1">
    <citation type="submission" date="2021-04" db="EMBL/GenBank/DDBJ databases">
        <title>Draft genome of Fusarium avenaceum strain F156N33, isolated from an atmospheric sample in Virginia.</title>
        <authorList>
            <person name="Yang S."/>
            <person name="Vinatzer B.A."/>
            <person name="Coleman J."/>
        </authorList>
    </citation>
    <scope>NUCLEOTIDE SEQUENCE</scope>
    <source>
        <strain evidence="2">F156N33</strain>
    </source>
</reference>
<evidence type="ECO:0000256" key="1">
    <source>
        <dbReference type="SAM" id="MobiDB-lite"/>
    </source>
</evidence>
<evidence type="ECO:0000313" key="3">
    <source>
        <dbReference type="Proteomes" id="UP000782241"/>
    </source>
</evidence>